<dbReference type="EMBL" id="CVRI01000058">
    <property type="protein sequence ID" value="CRL02574.1"/>
    <property type="molecule type" value="Genomic_DNA"/>
</dbReference>
<dbReference type="InterPro" id="IPR010512">
    <property type="entry name" value="DUF1091"/>
</dbReference>
<gene>
    <name evidence="1" type="ORF">CLUMA_CG016124</name>
</gene>
<evidence type="ECO:0000313" key="2">
    <source>
        <dbReference type="Proteomes" id="UP000183832"/>
    </source>
</evidence>
<organism evidence="1 2">
    <name type="scientific">Clunio marinus</name>
    <dbReference type="NCBI Taxonomy" id="568069"/>
    <lineage>
        <taxon>Eukaryota</taxon>
        <taxon>Metazoa</taxon>
        <taxon>Ecdysozoa</taxon>
        <taxon>Arthropoda</taxon>
        <taxon>Hexapoda</taxon>
        <taxon>Insecta</taxon>
        <taxon>Pterygota</taxon>
        <taxon>Neoptera</taxon>
        <taxon>Endopterygota</taxon>
        <taxon>Diptera</taxon>
        <taxon>Nematocera</taxon>
        <taxon>Chironomoidea</taxon>
        <taxon>Chironomidae</taxon>
        <taxon>Clunio</taxon>
    </lineage>
</organism>
<evidence type="ECO:0000313" key="1">
    <source>
        <dbReference type="EMBL" id="CRL02574.1"/>
    </source>
</evidence>
<dbReference type="Proteomes" id="UP000183832">
    <property type="component" value="Unassembled WGS sequence"/>
</dbReference>
<protein>
    <submittedName>
        <fullName evidence="1">CLUMA_CG016124, isoform A</fullName>
    </submittedName>
</protein>
<proteinExistence type="predicted"/>
<sequence length="105" mass="12158">MERQLLNENYDKVLELKRIDACQIIKGASSQPFIDVFIDFIKTFDGNMMEACDRSGDFYMTNISVAEDNSLNFYPAGNYRSTFRLFDIQDENIINATMNLNVVHK</sequence>
<name>A0A1J1ITY5_9DIPT</name>
<dbReference type="Pfam" id="PF06477">
    <property type="entry name" value="DUF1091"/>
    <property type="match status" value="1"/>
</dbReference>
<keyword evidence="2" id="KW-1185">Reference proteome</keyword>
<accession>A0A1J1ITY5</accession>
<reference evidence="1 2" key="1">
    <citation type="submission" date="2015-04" db="EMBL/GenBank/DDBJ databases">
        <authorList>
            <person name="Syromyatnikov M.Y."/>
            <person name="Popov V.N."/>
        </authorList>
    </citation>
    <scope>NUCLEOTIDE SEQUENCE [LARGE SCALE GENOMIC DNA]</scope>
</reference>
<dbReference type="AlphaFoldDB" id="A0A1J1ITY5"/>